<dbReference type="EMBL" id="VSWD01000012">
    <property type="protein sequence ID" value="KAK3085452.1"/>
    <property type="molecule type" value="Genomic_DNA"/>
</dbReference>
<protein>
    <recommendedName>
        <fullName evidence="3">Oxidative stress-induced growth inhibitor 2</fullName>
    </recommendedName>
</protein>
<dbReference type="PANTHER" id="PTHR15192:SF8">
    <property type="entry name" value="FAD_NAD(P)-BINDING DOMAIN-CONTAINING PROTEIN"/>
    <property type="match status" value="1"/>
</dbReference>
<dbReference type="Gene3D" id="3.50.50.60">
    <property type="entry name" value="FAD/NAD(P)-binding domain"/>
    <property type="match status" value="1"/>
</dbReference>
<dbReference type="PANTHER" id="PTHR15192">
    <property type="entry name" value="PROTEIN CBG05349"/>
    <property type="match status" value="1"/>
</dbReference>
<organism evidence="1 2">
    <name type="scientific">Pinctada imbricata</name>
    <name type="common">Atlantic pearl-oyster</name>
    <name type="synonym">Pinctada martensii</name>
    <dbReference type="NCBI Taxonomy" id="66713"/>
    <lineage>
        <taxon>Eukaryota</taxon>
        <taxon>Metazoa</taxon>
        <taxon>Spiralia</taxon>
        <taxon>Lophotrochozoa</taxon>
        <taxon>Mollusca</taxon>
        <taxon>Bivalvia</taxon>
        <taxon>Autobranchia</taxon>
        <taxon>Pteriomorphia</taxon>
        <taxon>Pterioida</taxon>
        <taxon>Pterioidea</taxon>
        <taxon>Pteriidae</taxon>
        <taxon>Pinctada</taxon>
    </lineage>
</organism>
<feature type="non-terminal residue" evidence="1">
    <location>
        <position position="1"/>
    </location>
</feature>
<reference evidence="1" key="1">
    <citation type="submission" date="2019-08" db="EMBL/GenBank/DDBJ databases">
        <title>The improved chromosome-level genome for the pearl oyster Pinctada fucata martensii using PacBio sequencing and Hi-C.</title>
        <authorList>
            <person name="Zheng Z."/>
        </authorList>
    </citation>
    <scope>NUCLEOTIDE SEQUENCE</scope>
    <source>
        <strain evidence="1">ZZ-2019</strain>
        <tissue evidence="1">Adductor muscle</tissue>
    </source>
</reference>
<proteinExistence type="predicted"/>
<dbReference type="AlphaFoldDB" id="A0AA89BND8"/>
<sequence length="480" mass="53152">IIFTGNGPSAISLSYLLDGNRPYYNGNPHPNKYLHEKLQALGGKESILDQNLEFFSEGIEGRSTNPIALLFDSLCRPDADLGIDNPSLLKWVYEKEHSVNHIVLGKGKPGGAWQKMDGSMQTLSFGSWMELPSLSFKEWHAQRHRDDHSGLHSAGRATTKDMRHYYADFVEERHLSPNFRDSHVVTSVQKVAQVNKCIDSESGEVEPCCKCKNVKKNHSYLWEVRGYNIIQDDMTGELCESFCYIAPNVVIATGTSDTPNRLGVPGETLPHCLHSLQELEQTFKNNRLPKSQDPVLIVGAGLSAADAILMALEAKRPVVHVFRCGPNDSSLIFRKLPSTMYPEYHKVHSLMKGKAADSLYKPYPKHHLVDVKEDGGVLLQSPNGGDILSLDVTCVVILIGSKPDLSFLPNEGRNLGIYPQNPVDSKHNPIDIDQYSYESIQEEGLYAMGPLVGDNFVRFGVGGSLGIANHINAKKKKCCG</sequence>
<evidence type="ECO:0008006" key="3">
    <source>
        <dbReference type="Google" id="ProtNLM"/>
    </source>
</evidence>
<keyword evidence="2" id="KW-1185">Reference proteome</keyword>
<name>A0AA89BND8_PINIB</name>
<comment type="caution">
    <text evidence="1">The sequence shown here is derived from an EMBL/GenBank/DDBJ whole genome shotgun (WGS) entry which is preliminary data.</text>
</comment>
<evidence type="ECO:0000313" key="1">
    <source>
        <dbReference type="EMBL" id="KAK3085452.1"/>
    </source>
</evidence>
<dbReference type="Pfam" id="PF13738">
    <property type="entry name" value="Pyr_redox_3"/>
    <property type="match status" value="1"/>
</dbReference>
<dbReference type="InterPro" id="IPR036188">
    <property type="entry name" value="FAD/NAD-bd_sf"/>
</dbReference>
<dbReference type="Proteomes" id="UP001186944">
    <property type="component" value="Unassembled WGS sequence"/>
</dbReference>
<evidence type="ECO:0000313" key="2">
    <source>
        <dbReference type="Proteomes" id="UP001186944"/>
    </source>
</evidence>
<dbReference type="InterPro" id="IPR029731">
    <property type="entry name" value="OSGIN1/2"/>
</dbReference>
<dbReference type="SUPFAM" id="SSF51905">
    <property type="entry name" value="FAD/NAD(P)-binding domain"/>
    <property type="match status" value="2"/>
</dbReference>
<accession>A0AA89BND8</accession>
<gene>
    <name evidence="1" type="ORF">FSP39_003576</name>
</gene>